<feature type="transmembrane region" description="Helical" evidence="7">
    <location>
        <begin position="356"/>
        <end position="382"/>
    </location>
</feature>
<protein>
    <recommendedName>
        <fullName evidence="7">TRAP transporter large permease protein</fullName>
    </recommendedName>
</protein>
<dbReference type="GO" id="GO:0005886">
    <property type="term" value="C:plasma membrane"/>
    <property type="evidence" value="ECO:0007669"/>
    <property type="project" value="UniProtKB-SubCell"/>
</dbReference>
<sequence length="428" mass="44935">MGATLMLTFLGVLAIGVPVAFALGIAAMVIFAVINPSLLALVPQRIFTGMDLFALVAVPFFILAGELMGGSGILDRIMAFSRMVAGGIRGSVAQVTILVSMIFGWINGSGVAGASAVGSMMIPTATRQYGNAGFACAVTACASTVGPIIPPSVPMIIYALVAQNVSVGALFAAGVVPGLLIGLGMMAIVYLIARRRNYPADGGHYTLGQRFVISRQFLVALLLPLIMVGGIVSGAFTPVESGAIAVLYAMLVGFFVTRTLDLKGLYAALRKTGVISSVVFLMMGVANVAAWIMTTEQVPQAAAEAIRAFTDNPLVFLLLVNLILLVVGCLFDTVAAMVMFGPILIPMAEAFGIDPLHFGVIVCINLIIGMVTPPVGICLFVVSGIAKTPIERVVRESLPFLFWLLAVLAIVTYLPQSYLWLPRLMGYA</sequence>
<feature type="transmembrane region" description="Helical" evidence="7">
    <location>
        <begin position="52"/>
        <end position="74"/>
    </location>
</feature>
<gene>
    <name evidence="9" type="ORF">DY262_16720</name>
</gene>
<evidence type="ECO:0000256" key="3">
    <source>
        <dbReference type="ARBA" id="ARBA00022519"/>
    </source>
</evidence>
<dbReference type="PANTHER" id="PTHR33362:SF3">
    <property type="entry name" value="SIALIC ACID TRAP TRANSPORTER PERMEASE PROTEIN SIAT"/>
    <property type="match status" value="1"/>
</dbReference>
<dbReference type="GO" id="GO:0022857">
    <property type="term" value="F:transmembrane transporter activity"/>
    <property type="evidence" value="ECO:0007669"/>
    <property type="project" value="UniProtKB-UniRule"/>
</dbReference>
<keyword evidence="4 7" id="KW-0812">Transmembrane</keyword>
<evidence type="ECO:0000256" key="2">
    <source>
        <dbReference type="ARBA" id="ARBA00022475"/>
    </source>
</evidence>
<dbReference type="InterPro" id="IPR010656">
    <property type="entry name" value="DctM"/>
</dbReference>
<dbReference type="PANTHER" id="PTHR33362">
    <property type="entry name" value="SIALIC ACID TRAP TRANSPORTER PERMEASE PROTEIN SIAT-RELATED"/>
    <property type="match status" value="1"/>
</dbReference>
<keyword evidence="2" id="KW-1003">Cell membrane</keyword>
<dbReference type="EMBL" id="QVLS01000011">
    <property type="protein sequence ID" value="RFP77398.1"/>
    <property type="molecule type" value="Genomic_DNA"/>
</dbReference>
<feature type="transmembrane region" description="Helical" evidence="7">
    <location>
        <begin position="242"/>
        <end position="260"/>
    </location>
</feature>
<name>A0A372EGI7_9BURK</name>
<dbReference type="InterPro" id="IPR004681">
    <property type="entry name" value="TRAP_DctM"/>
</dbReference>
<comment type="function">
    <text evidence="7">Part of the tripartite ATP-independent periplasmic (TRAP) transport system.</text>
</comment>
<feature type="transmembrane region" description="Helical" evidence="7">
    <location>
        <begin position="217"/>
        <end position="236"/>
    </location>
</feature>
<dbReference type="NCBIfam" id="TIGR00786">
    <property type="entry name" value="dctM"/>
    <property type="match status" value="1"/>
</dbReference>
<comment type="similarity">
    <text evidence="7">Belongs to the TRAP transporter large permease family.</text>
</comment>
<keyword evidence="5 7" id="KW-1133">Transmembrane helix</keyword>
<feature type="transmembrane region" description="Helical" evidence="7">
    <location>
        <begin position="129"/>
        <end position="149"/>
    </location>
</feature>
<feature type="transmembrane region" description="Helical" evidence="7">
    <location>
        <begin position="272"/>
        <end position="294"/>
    </location>
</feature>
<keyword evidence="3 7" id="KW-0997">Cell inner membrane</keyword>
<feature type="transmembrane region" description="Helical" evidence="7">
    <location>
        <begin position="314"/>
        <end position="344"/>
    </location>
</feature>
<feature type="transmembrane region" description="Helical" evidence="7">
    <location>
        <begin position="402"/>
        <end position="421"/>
    </location>
</feature>
<reference evidence="9 10" key="1">
    <citation type="submission" date="2018-08" db="EMBL/GenBank/DDBJ databases">
        <title>Hydrogenophaga sp. LA-38 isolated from sludge.</title>
        <authorList>
            <person name="Im W.-T."/>
        </authorList>
    </citation>
    <scope>NUCLEOTIDE SEQUENCE [LARGE SCALE GENOMIC DNA]</scope>
    <source>
        <strain evidence="9 10">LA-38</strain>
    </source>
</reference>
<keyword evidence="7" id="KW-0813">Transport</keyword>
<feature type="transmembrane region" description="Helical" evidence="7">
    <location>
        <begin position="94"/>
        <end position="117"/>
    </location>
</feature>
<proteinExistence type="inferred from homology"/>
<keyword evidence="6 7" id="KW-0472">Membrane</keyword>
<accession>A0A372EGI7</accession>
<feature type="transmembrane region" description="Helical" evidence="7">
    <location>
        <begin position="169"/>
        <end position="193"/>
    </location>
</feature>
<keyword evidence="10" id="KW-1185">Reference proteome</keyword>
<comment type="subcellular location">
    <subcellularLocation>
        <location evidence="1 7">Cell inner membrane</location>
        <topology evidence="1 7">Multi-pass membrane protein</topology>
    </subcellularLocation>
</comment>
<evidence type="ECO:0000256" key="7">
    <source>
        <dbReference type="RuleBase" id="RU369079"/>
    </source>
</evidence>
<evidence type="ECO:0000313" key="10">
    <source>
        <dbReference type="Proteomes" id="UP000261931"/>
    </source>
</evidence>
<comment type="caution">
    <text evidence="9">The sequence shown here is derived from an EMBL/GenBank/DDBJ whole genome shotgun (WGS) entry which is preliminary data.</text>
</comment>
<comment type="subunit">
    <text evidence="7">The complex comprises the extracytoplasmic solute receptor protein and the two transmembrane proteins.</text>
</comment>
<evidence type="ECO:0000256" key="6">
    <source>
        <dbReference type="ARBA" id="ARBA00023136"/>
    </source>
</evidence>
<dbReference type="AlphaFoldDB" id="A0A372EGI7"/>
<evidence type="ECO:0000256" key="5">
    <source>
        <dbReference type="ARBA" id="ARBA00022989"/>
    </source>
</evidence>
<dbReference type="Proteomes" id="UP000261931">
    <property type="component" value="Unassembled WGS sequence"/>
</dbReference>
<evidence type="ECO:0000256" key="4">
    <source>
        <dbReference type="ARBA" id="ARBA00022692"/>
    </source>
</evidence>
<evidence type="ECO:0000256" key="1">
    <source>
        <dbReference type="ARBA" id="ARBA00004429"/>
    </source>
</evidence>
<evidence type="ECO:0000259" key="8">
    <source>
        <dbReference type="Pfam" id="PF06808"/>
    </source>
</evidence>
<organism evidence="9 10">
    <name type="scientific">Hydrogenophaga borbori</name>
    <dbReference type="NCBI Taxonomy" id="2294117"/>
    <lineage>
        <taxon>Bacteria</taxon>
        <taxon>Pseudomonadati</taxon>
        <taxon>Pseudomonadota</taxon>
        <taxon>Betaproteobacteria</taxon>
        <taxon>Burkholderiales</taxon>
        <taxon>Comamonadaceae</taxon>
        <taxon>Hydrogenophaga</taxon>
    </lineage>
</organism>
<dbReference type="RefSeq" id="WP_116960245.1">
    <property type="nucleotide sequence ID" value="NZ_QVLS01000011.1"/>
</dbReference>
<dbReference type="Pfam" id="PF06808">
    <property type="entry name" value="DctM"/>
    <property type="match status" value="1"/>
</dbReference>
<feature type="transmembrane region" description="Helical" evidence="7">
    <location>
        <begin position="6"/>
        <end position="31"/>
    </location>
</feature>
<feature type="domain" description="TRAP C4-dicarboxylate transport system permease DctM subunit" evidence="8">
    <location>
        <begin position="8"/>
        <end position="416"/>
    </location>
</feature>
<dbReference type="PIRSF" id="PIRSF006066">
    <property type="entry name" value="HI0050"/>
    <property type="match status" value="1"/>
</dbReference>
<evidence type="ECO:0000313" key="9">
    <source>
        <dbReference type="EMBL" id="RFP77398.1"/>
    </source>
</evidence>